<evidence type="ECO:0000256" key="3">
    <source>
        <dbReference type="ARBA" id="ARBA00022483"/>
    </source>
</evidence>
<sequence length="715" mass="82950">MSAISALNQLANEEASRVEALSGLLTQFVDTQEETSRYIEDYGHRFAELRKKIIKLDDQTREQKQQHLLEKQREDQRRQTEQQYTLANNVRKKLEEKPDLINGMDEYFKAVDQALDNIQQLNENKIKLMNRAVDPLREWNNALNKAYIKMEDVFCEAMQNLSSRKKEMYGKDGSSRGSFGLEHNDLVKILRRIAQYLNNAKRSQYKTLYVSMRIECVKDGLAQLQNQLSRGMFIQEIFGVPSEQIIGESQSIQKEGINNTGNNGVLQREGSNIIYSLTTRIFRMLLFERELMELVISFNPLTFQEIIKQCITLLYEQTCNACGLVKTTEKGKDSTLDKMNDFEFIAFGTLRVVLTRRRELNRSLKDCPEAFNTLAGLYCNIASKARDRLKIWSKSLTTQSGNVPESGTIHDSTSQVMSYIQRLVKFDSVANEVLLVVDEKDAEGGQGLFNIKTFLQQPDYFILFIGEDQFNNLRKFPNYDNPDPNMRENNSPDYLFWSKGNQNIKGINENENKNGNEMRIPGLSPEQRASVNLNIELNQIIQQQKTEHEEAMRTRMFIGQQLLLTDVLLYLLGADFVSQREEDAQMQQRDFQKNMIDRLLDVLLPSVLLQYKIGSIKKELENKSREALKKRFSTFNDLFTQIFVNGSGICIPDRNFRQTVTNQITQVLCETYESFHRKYSKEPFTTNQAKYLKFTPEAVRAQMDEWKKKCDDTSR</sequence>
<feature type="domain" description="Exocyst complex subunit Exo70 C-terminal" evidence="6">
    <location>
        <begin position="276"/>
        <end position="440"/>
    </location>
</feature>
<comment type="function">
    <text evidence="4">Component of the exocyst complex.</text>
</comment>
<keyword evidence="3 4" id="KW-0268">Exocytosis</keyword>
<dbReference type="PANTHER" id="PTHR12542:SF41">
    <property type="entry name" value="EXOCYST COMPLEX COMPONENT 7"/>
    <property type="match status" value="1"/>
</dbReference>
<dbReference type="GO" id="GO:0000145">
    <property type="term" value="C:exocyst"/>
    <property type="evidence" value="ECO:0007669"/>
    <property type="project" value="InterPro"/>
</dbReference>
<dbReference type="EMBL" id="SNRW01005587">
    <property type="protein sequence ID" value="KAA6384774.1"/>
    <property type="molecule type" value="Genomic_DNA"/>
</dbReference>
<evidence type="ECO:0000256" key="4">
    <source>
        <dbReference type="RuleBase" id="RU365026"/>
    </source>
</evidence>
<dbReference type="GO" id="GO:0015031">
    <property type="term" value="P:protein transport"/>
    <property type="evidence" value="ECO:0007669"/>
    <property type="project" value="UniProtKB-KW"/>
</dbReference>
<organism evidence="7 8">
    <name type="scientific">Streblomastix strix</name>
    <dbReference type="NCBI Taxonomy" id="222440"/>
    <lineage>
        <taxon>Eukaryota</taxon>
        <taxon>Metamonada</taxon>
        <taxon>Preaxostyla</taxon>
        <taxon>Oxymonadida</taxon>
        <taxon>Streblomastigidae</taxon>
        <taxon>Streblomastix</taxon>
    </lineage>
</organism>
<dbReference type="Gene3D" id="1.20.1280.170">
    <property type="entry name" value="Exocyst complex component Exo70"/>
    <property type="match status" value="2"/>
</dbReference>
<evidence type="ECO:0000256" key="5">
    <source>
        <dbReference type="SAM" id="Coils"/>
    </source>
</evidence>
<comment type="similarity">
    <text evidence="1 4">Belongs to the EXO70 family.</text>
</comment>
<accession>A0A5J4VQC0</accession>
<dbReference type="InterPro" id="IPR016159">
    <property type="entry name" value="Cullin_repeat-like_dom_sf"/>
</dbReference>
<dbReference type="Proteomes" id="UP000324800">
    <property type="component" value="Unassembled WGS sequence"/>
</dbReference>
<proteinExistence type="inferred from homology"/>
<dbReference type="OrthoDB" id="1922221at2759"/>
<dbReference type="GO" id="GO:0005546">
    <property type="term" value="F:phosphatidylinositol-4,5-bisphosphate binding"/>
    <property type="evidence" value="ECO:0007669"/>
    <property type="project" value="InterPro"/>
</dbReference>
<protein>
    <recommendedName>
        <fullName evidence="4">Exocyst subunit Exo70 family protein</fullName>
    </recommendedName>
</protein>
<evidence type="ECO:0000256" key="2">
    <source>
        <dbReference type="ARBA" id="ARBA00022448"/>
    </source>
</evidence>
<dbReference type="InterPro" id="IPR046364">
    <property type="entry name" value="Exo70_C"/>
</dbReference>
<keyword evidence="2 4" id="KW-0813">Transport</keyword>
<dbReference type="PANTHER" id="PTHR12542">
    <property type="entry name" value="EXOCYST COMPLEX PROTEIN EXO70"/>
    <property type="match status" value="1"/>
</dbReference>
<dbReference type="SUPFAM" id="SSF74788">
    <property type="entry name" value="Cullin repeat-like"/>
    <property type="match status" value="2"/>
</dbReference>
<feature type="domain" description="Exocyst complex subunit Exo70 C-terminal" evidence="6">
    <location>
        <begin position="568"/>
        <end position="704"/>
    </location>
</feature>
<name>A0A5J4VQC0_9EUKA</name>
<evidence type="ECO:0000259" key="6">
    <source>
        <dbReference type="Pfam" id="PF03081"/>
    </source>
</evidence>
<reference evidence="7 8" key="1">
    <citation type="submission" date="2019-03" db="EMBL/GenBank/DDBJ databases">
        <title>Single cell metagenomics reveals metabolic interactions within the superorganism composed of flagellate Streblomastix strix and complex community of Bacteroidetes bacteria on its surface.</title>
        <authorList>
            <person name="Treitli S.C."/>
            <person name="Kolisko M."/>
            <person name="Husnik F."/>
            <person name="Keeling P."/>
            <person name="Hampl V."/>
        </authorList>
    </citation>
    <scope>NUCLEOTIDE SEQUENCE [LARGE SCALE GENOMIC DNA]</scope>
    <source>
        <strain evidence="7">ST1C</strain>
    </source>
</reference>
<dbReference type="InterPro" id="IPR004140">
    <property type="entry name" value="Exo70"/>
</dbReference>
<keyword evidence="5" id="KW-0175">Coiled coil</keyword>
<feature type="coiled-coil region" evidence="5">
    <location>
        <begin position="46"/>
        <end position="131"/>
    </location>
</feature>
<comment type="caution">
    <text evidence="7">The sequence shown here is derived from an EMBL/GenBank/DDBJ whole genome shotgun (WGS) entry which is preliminary data.</text>
</comment>
<keyword evidence="4" id="KW-0653">Protein transport</keyword>
<evidence type="ECO:0000313" key="7">
    <source>
        <dbReference type="EMBL" id="KAA6384774.1"/>
    </source>
</evidence>
<evidence type="ECO:0000256" key="1">
    <source>
        <dbReference type="ARBA" id="ARBA00006756"/>
    </source>
</evidence>
<dbReference type="Pfam" id="PF03081">
    <property type="entry name" value="Exo70_C"/>
    <property type="match status" value="2"/>
</dbReference>
<gene>
    <name evidence="7" type="ORF">EZS28_019698</name>
</gene>
<evidence type="ECO:0000313" key="8">
    <source>
        <dbReference type="Proteomes" id="UP000324800"/>
    </source>
</evidence>
<dbReference type="AlphaFoldDB" id="A0A5J4VQC0"/>
<dbReference type="GO" id="GO:0006887">
    <property type="term" value="P:exocytosis"/>
    <property type="evidence" value="ECO:0007669"/>
    <property type="project" value="UniProtKB-KW"/>
</dbReference>